<evidence type="ECO:0000313" key="4">
    <source>
        <dbReference type="EMBL" id="KAK3088201.1"/>
    </source>
</evidence>
<protein>
    <recommendedName>
        <fullName evidence="3">Protein kinase domain-containing protein</fullName>
    </recommendedName>
</protein>
<reference evidence="4" key="1">
    <citation type="submission" date="2019-08" db="EMBL/GenBank/DDBJ databases">
        <title>The improved chromosome-level genome for the pearl oyster Pinctada fucata martensii using PacBio sequencing and Hi-C.</title>
        <authorList>
            <person name="Zheng Z."/>
        </authorList>
    </citation>
    <scope>NUCLEOTIDE SEQUENCE</scope>
    <source>
        <strain evidence="4">ZZ-2019</strain>
        <tissue evidence="4">Adductor muscle</tissue>
    </source>
</reference>
<dbReference type="EMBL" id="VSWD01000011">
    <property type="protein sequence ID" value="KAK3088201.1"/>
    <property type="molecule type" value="Genomic_DNA"/>
</dbReference>
<dbReference type="InterPro" id="IPR015943">
    <property type="entry name" value="WD40/YVTN_repeat-like_dom_sf"/>
</dbReference>
<dbReference type="InterPro" id="IPR011009">
    <property type="entry name" value="Kinase-like_dom_sf"/>
</dbReference>
<evidence type="ECO:0000313" key="5">
    <source>
        <dbReference type="Proteomes" id="UP001186944"/>
    </source>
</evidence>
<dbReference type="InterPro" id="IPR036322">
    <property type="entry name" value="WD40_repeat_dom_sf"/>
</dbReference>
<dbReference type="InterPro" id="IPR000719">
    <property type="entry name" value="Prot_kinase_dom"/>
</dbReference>
<dbReference type="SMART" id="SM00320">
    <property type="entry name" value="WD40"/>
    <property type="match status" value="2"/>
</dbReference>
<organism evidence="4 5">
    <name type="scientific">Pinctada imbricata</name>
    <name type="common">Atlantic pearl-oyster</name>
    <name type="synonym">Pinctada martensii</name>
    <dbReference type="NCBI Taxonomy" id="66713"/>
    <lineage>
        <taxon>Eukaryota</taxon>
        <taxon>Metazoa</taxon>
        <taxon>Spiralia</taxon>
        <taxon>Lophotrochozoa</taxon>
        <taxon>Mollusca</taxon>
        <taxon>Bivalvia</taxon>
        <taxon>Autobranchia</taxon>
        <taxon>Pteriomorphia</taxon>
        <taxon>Pterioida</taxon>
        <taxon>Pterioidea</taxon>
        <taxon>Pteriidae</taxon>
        <taxon>Pinctada</taxon>
    </lineage>
</organism>
<dbReference type="Pfam" id="PF07714">
    <property type="entry name" value="PK_Tyr_Ser-Thr"/>
    <property type="match status" value="1"/>
</dbReference>
<dbReference type="Pfam" id="PF00400">
    <property type="entry name" value="WD40"/>
    <property type="match status" value="1"/>
</dbReference>
<dbReference type="InterPro" id="IPR050122">
    <property type="entry name" value="RTK"/>
</dbReference>
<dbReference type="InterPro" id="IPR001245">
    <property type="entry name" value="Ser-Thr/Tyr_kinase_cat_dom"/>
</dbReference>
<gene>
    <name evidence="4" type="ORF">FSP39_016084</name>
</gene>
<evidence type="ECO:0000256" key="2">
    <source>
        <dbReference type="PROSITE-ProRule" id="PRU00221"/>
    </source>
</evidence>
<dbReference type="AlphaFoldDB" id="A0AA88XMP9"/>
<dbReference type="InterPro" id="IPR008266">
    <property type="entry name" value="Tyr_kinase_AS"/>
</dbReference>
<dbReference type="SUPFAM" id="SSF56112">
    <property type="entry name" value="Protein kinase-like (PK-like)"/>
    <property type="match status" value="1"/>
</dbReference>
<comment type="caution">
    <text evidence="4">The sequence shown here is derived from an EMBL/GenBank/DDBJ whole genome shotgun (WGS) entry which is preliminary data.</text>
</comment>
<name>A0AA88XMP9_PINIB</name>
<keyword evidence="5" id="KW-1185">Reference proteome</keyword>
<dbReference type="PROSITE" id="PS50082">
    <property type="entry name" value="WD_REPEATS_2"/>
    <property type="match status" value="1"/>
</dbReference>
<dbReference type="PANTHER" id="PTHR24416">
    <property type="entry name" value="TYROSINE-PROTEIN KINASE RECEPTOR"/>
    <property type="match status" value="1"/>
</dbReference>
<dbReference type="GO" id="GO:0043235">
    <property type="term" value="C:receptor complex"/>
    <property type="evidence" value="ECO:0007669"/>
    <property type="project" value="TreeGrafter"/>
</dbReference>
<proteinExistence type="predicted"/>
<dbReference type="PRINTS" id="PR00109">
    <property type="entry name" value="TYRKINASE"/>
</dbReference>
<dbReference type="PANTHER" id="PTHR24416:SF600">
    <property type="entry name" value="PDGF- AND VEGF-RECEPTOR RELATED, ISOFORM J"/>
    <property type="match status" value="1"/>
</dbReference>
<dbReference type="PROSITE" id="PS50011">
    <property type="entry name" value="PROTEIN_KINASE_DOM"/>
    <property type="match status" value="1"/>
</dbReference>
<dbReference type="GO" id="GO:0005776">
    <property type="term" value="C:autophagosome"/>
    <property type="evidence" value="ECO:0007669"/>
    <property type="project" value="UniProtKB-SubCell"/>
</dbReference>
<dbReference type="Proteomes" id="UP001186944">
    <property type="component" value="Unassembled WGS sequence"/>
</dbReference>
<dbReference type="GO" id="GO:0007169">
    <property type="term" value="P:cell surface receptor protein tyrosine kinase signaling pathway"/>
    <property type="evidence" value="ECO:0007669"/>
    <property type="project" value="TreeGrafter"/>
</dbReference>
<accession>A0AA88XMP9</accession>
<dbReference type="GO" id="GO:0004714">
    <property type="term" value="F:transmembrane receptor protein tyrosine kinase activity"/>
    <property type="evidence" value="ECO:0007669"/>
    <property type="project" value="TreeGrafter"/>
</dbReference>
<dbReference type="GO" id="GO:0005886">
    <property type="term" value="C:plasma membrane"/>
    <property type="evidence" value="ECO:0007669"/>
    <property type="project" value="TreeGrafter"/>
</dbReference>
<dbReference type="Gene3D" id="2.130.10.10">
    <property type="entry name" value="YVTN repeat-like/Quinoprotein amine dehydrogenase"/>
    <property type="match status" value="1"/>
</dbReference>
<dbReference type="GO" id="GO:0005524">
    <property type="term" value="F:ATP binding"/>
    <property type="evidence" value="ECO:0007669"/>
    <property type="project" value="InterPro"/>
</dbReference>
<dbReference type="SUPFAM" id="SSF50978">
    <property type="entry name" value="WD40 repeat-like"/>
    <property type="match status" value="1"/>
</dbReference>
<sequence>MEYVENGSLKAYLDKARETGNLIGHPRLLNICIDVAKVGQGHLDNIKPVKHPSLLNICIDMSQGMDYLASINMVHSDLAARNILLTDTYKAKITDFGLSKTLMANKDYYRRQRKCKIPAFYVAPEYFAEQKLSVKGDVWGYGVMMWECFSMGDIPNLFGTETELGKIAYHTLEQGSRLSKPDGCPDSVYDLMGKCWKWEPELRPTFTQIHARCFHDSDHHHKHRHDTREDRHHAAMYAQGSGAVNGPVQHSPIHTDAVVSLSKVQPGICLSGSKDKNVVLYDYQSKKIEDRWTGHEREITKVKYGAICQGIFSASRDKSVKLWRRGNADTIREYLGHELVVSALDLNQGDFYLKVYTCL</sequence>
<feature type="repeat" description="WD" evidence="2">
    <location>
        <begin position="292"/>
        <end position="333"/>
    </location>
</feature>
<dbReference type="Gene3D" id="1.10.510.10">
    <property type="entry name" value="Transferase(Phosphotransferase) domain 1"/>
    <property type="match status" value="1"/>
</dbReference>
<dbReference type="InterPro" id="IPR001680">
    <property type="entry name" value="WD40_rpt"/>
</dbReference>
<evidence type="ECO:0000256" key="1">
    <source>
        <dbReference type="ARBA" id="ARBA00004419"/>
    </source>
</evidence>
<feature type="domain" description="Protein kinase" evidence="3">
    <location>
        <begin position="1"/>
        <end position="218"/>
    </location>
</feature>
<evidence type="ECO:0000259" key="3">
    <source>
        <dbReference type="PROSITE" id="PS50011"/>
    </source>
</evidence>
<keyword evidence="2" id="KW-0853">WD repeat</keyword>
<comment type="subcellular location">
    <subcellularLocation>
        <location evidence="1">Cytoplasmic vesicle</location>
        <location evidence="1">Autophagosome</location>
    </subcellularLocation>
</comment>
<dbReference type="PROSITE" id="PS00109">
    <property type="entry name" value="PROTEIN_KINASE_TYR"/>
    <property type="match status" value="1"/>
</dbReference>